<evidence type="ECO:0000256" key="1">
    <source>
        <dbReference type="SAM" id="Phobius"/>
    </source>
</evidence>
<accession>A0A8D8YPX3</accession>
<keyword evidence="1" id="KW-0812">Transmembrane</keyword>
<feature type="transmembrane region" description="Helical" evidence="1">
    <location>
        <begin position="6"/>
        <end position="27"/>
    </location>
</feature>
<feature type="transmembrane region" description="Helical" evidence="1">
    <location>
        <begin position="87"/>
        <end position="107"/>
    </location>
</feature>
<dbReference type="AlphaFoldDB" id="A0A8D8YPX3"/>
<proteinExistence type="predicted"/>
<name>A0A8D8YPX3_9HEMI</name>
<organism evidence="2">
    <name type="scientific">Cacopsylla melanoneura</name>
    <dbReference type="NCBI Taxonomy" id="428564"/>
    <lineage>
        <taxon>Eukaryota</taxon>
        <taxon>Metazoa</taxon>
        <taxon>Ecdysozoa</taxon>
        <taxon>Arthropoda</taxon>
        <taxon>Hexapoda</taxon>
        <taxon>Insecta</taxon>
        <taxon>Pterygota</taxon>
        <taxon>Neoptera</taxon>
        <taxon>Paraneoptera</taxon>
        <taxon>Hemiptera</taxon>
        <taxon>Sternorrhyncha</taxon>
        <taxon>Psylloidea</taxon>
        <taxon>Psyllidae</taxon>
        <taxon>Psyllinae</taxon>
        <taxon>Cacopsylla</taxon>
    </lineage>
</organism>
<dbReference type="EMBL" id="HBUF01388288">
    <property type="protein sequence ID" value="CAG6732908.1"/>
    <property type="molecule type" value="Transcribed_RNA"/>
</dbReference>
<protein>
    <submittedName>
        <fullName evidence="2">Uncharacterized protein</fullName>
    </submittedName>
</protein>
<keyword evidence="1" id="KW-0472">Membrane</keyword>
<reference evidence="2" key="1">
    <citation type="submission" date="2021-05" db="EMBL/GenBank/DDBJ databases">
        <authorList>
            <person name="Alioto T."/>
            <person name="Alioto T."/>
            <person name="Gomez Garrido J."/>
        </authorList>
    </citation>
    <scope>NUCLEOTIDE SEQUENCE</scope>
</reference>
<evidence type="ECO:0000313" key="2">
    <source>
        <dbReference type="EMBL" id="CAG6732908.1"/>
    </source>
</evidence>
<sequence length="108" mass="11821">MMVTLLLNRVYVFFFFLNGIPFVDVVVDSTGVDSRRDCGLLKDNDSHRLSVAIFAENLLPCASSSAAPIISNTLRSTGEYLGSTPNFFAFSAFISVVFLAFGQNVSLR</sequence>
<keyword evidence="1" id="KW-1133">Transmembrane helix</keyword>